<dbReference type="EMBL" id="SEKV01000011">
    <property type="protein sequence ID" value="TFY69363.1"/>
    <property type="molecule type" value="Genomic_DNA"/>
</dbReference>
<reference evidence="1 2" key="1">
    <citation type="submission" date="2019-01" db="EMBL/GenBank/DDBJ databases">
        <title>Genome sequencing of the rare red list fungi Fomitopsis rosea.</title>
        <authorList>
            <person name="Buettner E."/>
            <person name="Kellner H."/>
        </authorList>
    </citation>
    <scope>NUCLEOTIDE SEQUENCE [LARGE SCALE GENOMIC DNA]</scope>
    <source>
        <strain evidence="1 2">DSM 105464</strain>
    </source>
</reference>
<protein>
    <submittedName>
        <fullName evidence="1">Uncharacterized protein</fullName>
    </submittedName>
</protein>
<dbReference type="AlphaFoldDB" id="A0A4Y9Z677"/>
<proteinExistence type="predicted"/>
<evidence type="ECO:0000313" key="1">
    <source>
        <dbReference type="EMBL" id="TFY69363.1"/>
    </source>
</evidence>
<name>A0A4Y9Z677_9APHY</name>
<sequence>MSQLQDLTRCLLAAGYAAHPDGQSTYLLSTKDGVLVSKLWTGNSFGEEEIIATSVRPDSSAAILADADDRIIISITAASTLAAFQYDEDEEEWIQDRALSVYNVHGKGRLSACYTADHRICIVFQNESGALVRIEETEVDSDGSLDEGAGWTATVLKKASDPLLGTPISTVLDDNGLHVFYFSAADQRVHQLHGGETWADEEMFDQALGPLQGLVVSTNREKGSFEAYVLTADKAVLQAEDGGDKRELGKVDGNGKLVPNTTAECFFSLFGFFAISVSVTSCRRRKRICWY</sequence>
<dbReference type="Proteomes" id="UP000298390">
    <property type="component" value="Unassembled WGS sequence"/>
</dbReference>
<dbReference type="Gene3D" id="2.120.10.70">
    <property type="entry name" value="Fucose-specific lectin"/>
    <property type="match status" value="1"/>
</dbReference>
<comment type="caution">
    <text evidence="1">The sequence shown here is derived from an EMBL/GenBank/DDBJ whole genome shotgun (WGS) entry which is preliminary data.</text>
</comment>
<accession>A0A4Y9Z677</accession>
<organism evidence="1 2">
    <name type="scientific">Rhodofomes roseus</name>
    <dbReference type="NCBI Taxonomy" id="34475"/>
    <lineage>
        <taxon>Eukaryota</taxon>
        <taxon>Fungi</taxon>
        <taxon>Dikarya</taxon>
        <taxon>Basidiomycota</taxon>
        <taxon>Agaricomycotina</taxon>
        <taxon>Agaricomycetes</taxon>
        <taxon>Polyporales</taxon>
        <taxon>Rhodofomes</taxon>
    </lineage>
</organism>
<evidence type="ECO:0000313" key="2">
    <source>
        <dbReference type="Proteomes" id="UP000298390"/>
    </source>
</evidence>
<gene>
    <name evidence="1" type="ORF">EVJ58_g461</name>
</gene>
<dbReference type="SUPFAM" id="SSF89372">
    <property type="entry name" value="Fucose-specific lectin"/>
    <property type="match status" value="1"/>
</dbReference>